<name>A0AAW0X9L4_CHEQU</name>
<dbReference type="InterPro" id="IPR036508">
    <property type="entry name" value="Chitin-bd_dom_sf"/>
</dbReference>
<evidence type="ECO:0000313" key="3">
    <source>
        <dbReference type="Proteomes" id="UP001445076"/>
    </source>
</evidence>
<proteinExistence type="predicted"/>
<dbReference type="Pfam" id="PF01607">
    <property type="entry name" value="CBM_14"/>
    <property type="match status" value="1"/>
</dbReference>
<dbReference type="PROSITE" id="PS50940">
    <property type="entry name" value="CHIT_BIND_II"/>
    <property type="match status" value="1"/>
</dbReference>
<evidence type="ECO:0000313" key="2">
    <source>
        <dbReference type="EMBL" id="KAK8736444.1"/>
    </source>
</evidence>
<dbReference type="InterPro" id="IPR002557">
    <property type="entry name" value="Chitin-bd_dom"/>
</dbReference>
<dbReference type="PANTHER" id="PTHR22933:SF42">
    <property type="entry name" value="FI18455P1-RELATED"/>
    <property type="match status" value="1"/>
</dbReference>
<dbReference type="GO" id="GO:0008061">
    <property type="term" value="F:chitin binding"/>
    <property type="evidence" value="ECO:0007669"/>
    <property type="project" value="InterPro"/>
</dbReference>
<protein>
    <recommendedName>
        <fullName evidence="1">Chitin-binding type-2 domain-containing protein</fullName>
    </recommendedName>
</protein>
<organism evidence="2 3">
    <name type="scientific">Cherax quadricarinatus</name>
    <name type="common">Australian red claw crayfish</name>
    <dbReference type="NCBI Taxonomy" id="27406"/>
    <lineage>
        <taxon>Eukaryota</taxon>
        <taxon>Metazoa</taxon>
        <taxon>Ecdysozoa</taxon>
        <taxon>Arthropoda</taxon>
        <taxon>Crustacea</taxon>
        <taxon>Multicrustacea</taxon>
        <taxon>Malacostraca</taxon>
        <taxon>Eumalacostraca</taxon>
        <taxon>Eucarida</taxon>
        <taxon>Decapoda</taxon>
        <taxon>Pleocyemata</taxon>
        <taxon>Astacidea</taxon>
        <taxon>Parastacoidea</taxon>
        <taxon>Parastacidae</taxon>
        <taxon>Cherax</taxon>
    </lineage>
</organism>
<dbReference type="InterPro" id="IPR052976">
    <property type="entry name" value="Scoloptoxin-like"/>
</dbReference>
<accession>A0AAW0X9L4</accession>
<comment type="caution">
    <text evidence="2">The sequence shown here is derived from an EMBL/GenBank/DDBJ whole genome shotgun (WGS) entry which is preliminary data.</text>
</comment>
<gene>
    <name evidence="2" type="ORF">OTU49_005009</name>
</gene>
<dbReference type="Proteomes" id="UP001445076">
    <property type="component" value="Unassembled WGS sequence"/>
</dbReference>
<dbReference type="AlphaFoldDB" id="A0AAW0X9L4"/>
<dbReference type="PANTHER" id="PTHR22933">
    <property type="entry name" value="FI18007P1-RELATED"/>
    <property type="match status" value="1"/>
</dbReference>
<sequence>MIACMMNATKKKENGKIPSMKSMKTLIKNRQYIMEDLIRKNIKASDTRFAMVKNAGKRNKLKVQHNAKTHTCMHKDAMQETRMSKQFQAKEQSSSPTLASKLLKLSVTSTSLLSNRSRFMFAHINNKKSAQIHMSEKEREVESKIALPTAAVPEEKALPSVPVVITTPLFLLRKVIRKEDSYGRASVRERQITKRHNKVSDHWTYGRFLVSPQQQQPSLLPHTGLPSIGNTTLNHTNSFPSNCSVGKVSLSLLPYFSEEPHHHRPLSHSARVPLLLVSSPPLSHLNQTQTYIFSNRKYPKVEKYKINKAYLHLKDSPASKNKEKKKAHTLVHLLQRPAKKTHKPHQNGVPLTTYREESRGEPGIHHPAFATIPSTKFSCKDTYQAGMYSDVKAGCQVWHICEANGHQHSFLCPNGTLFNQQLLTCDWWYNVHCSKTDMFQKKPIHNKVSKIKEKTAKLAFTTTHKAIELHSLPPSTTHAVPAALTHKLSTSSLVEFEPYYQDSYPMFHLWKTQTSQTKKI</sequence>
<evidence type="ECO:0000259" key="1">
    <source>
        <dbReference type="PROSITE" id="PS50940"/>
    </source>
</evidence>
<dbReference type="SUPFAM" id="SSF57625">
    <property type="entry name" value="Invertebrate chitin-binding proteins"/>
    <property type="match status" value="1"/>
</dbReference>
<reference evidence="2 3" key="1">
    <citation type="journal article" date="2024" name="BMC Genomics">
        <title>Genome assembly of redclaw crayfish (Cherax quadricarinatus) provides insights into its immune adaptation and hypoxia tolerance.</title>
        <authorList>
            <person name="Liu Z."/>
            <person name="Zheng J."/>
            <person name="Li H."/>
            <person name="Fang K."/>
            <person name="Wang S."/>
            <person name="He J."/>
            <person name="Zhou D."/>
            <person name="Weng S."/>
            <person name="Chi M."/>
            <person name="Gu Z."/>
            <person name="He J."/>
            <person name="Li F."/>
            <person name="Wang M."/>
        </authorList>
    </citation>
    <scope>NUCLEOTIDE SEQUENCE [LARGE SCALE GENOMIC DNA]</scope>
    <source>
        <strain evidence="2">ZL_2023a</strain>
    </source>
</reference>
<dbReference type="GO" id="GO:0005576">
    <property type="term" value="C:extracellular region"/>
    <property type="evidence" value="ECO:0007669"/>
    <property type="project" value="InterPro"/>
</dbReference>
<dbReference type="SMART" id="SM00494">
    <property type="entry name" value="ChtBD2"/>
    <property type="match status" value="1"/>
</dbReference>
<dbReference type="Gene3D" id="2.170.140.10">
    <property type="entry name" value="Chitin binding domain"/>
    <property type="match status" value="1"/>
</dbReference>
<keyword evidence="3" id="KW-1185">Reference proteome</keyword>
<dbReference type="EMBL" id="JARKIK010000044">
    <property type="protein sequence ID" value="KAK8736444.1"/>
    <property type="molecule type" value="Genomic_DNA"/>
</dbReference>
<feature type="domain" description="Chitin-binding type-2" evidence="1">
    <location>
        <begin position="376"/>
        <end position="435"/>
    </location>
</feature>